<organism evidence="4 5">
    <name type="scientific">Pegethrix bostrychoides GSE-TBD4-15B</name>
    <dbReference type="NCBI Taxonomy" id="2839662"/>
    <lineage>
        <taxon>Bacteria</taxon>
        <taxon>Bacillati</taxon>
        <taxon>Cyanobacteriota</taxon>
        <taxon>Cyanophyceae</taxon>
        <taxon>Oculatellales</taxon>
        <taxon>Oculatellaceae</taxon>
        <taxon>Pegethrix</taxon>
    </lineage>
</organism>
<evidence type="ECO:0000313" key="4">
    <source>
        <dbReference type="EMBL" id="MBW4466964.1"/>
    </source>
</evidence>
<evidence type="ECO:0000313" key="5">
    <source>
        <dbReference type="Proteomes" id="UP000707356"/>
    </source>
</evidence>
<keyword evidence="3" id="KW-0812">Transmembrane</keyword>
<protein>
    <submittedName>
        <fullName evidence="4">Uncharacterized protein</fullName>
    </submittedName>
</protein>
<comment type="caution">
    <text evidence="4">The sequence shown here is derived from an EMBL/GenBank/DDBJ whole genome shotgun (WGS) entry which is preliminary data.</text>
</comment>
<feature type="coiled-coil region" evidence="1">
    <location>
        <begin position="25"/>
        <end position="66"/>
    </location>
</feature>
<reference evidence="4" key="2">
    <citation type="journal article" date="2022" name="Microbiol. Resour. Announc.">
        <title>Metagenome Sequencing to Explore Phylogenomics of Terrestrial Cyanobacteria.</title>
        <authorList>
            <person name="Ward R.D."/>
            <person name="Stajich J.E."/>
            <person name="Johansen J.R."/>
            <person name="Huntemann M."/>
            <person name="Clum A."/>
            <person name="Foster B."/>
            <person name="Foster B."/>
            <person name="Roux S."/>
            <person name="Palaniappan K."/>
            <person name="Varghese N."/>
            <person name="Mukherjee S."/>
            <person name="Reddy T.B.K."/>
            <person name="Daum C."/>
            <person name="Copeland A."/>
            <person name="Chen I.A."/>
            <person name="Ivanova N.N."/>
            <person name="Kyrpides N.C."/>
            <person name="Shapiro N."/>
            <person name="Eloe-Fadrosh E.A."/>
            <person name="Pietrasiak N."/>
        </authorList>
    </citation>
    <scope>NUCLEOTIDE SEQUENCE</scope>
    <source>
        <strain evidence="4">GSE-TBD4-15B</strain>
    </source>
</reference>
<accession>A0A951U5K2</accession>
<keyword evidence="3" id="KW-1133">Transmembrane helix</keyword>
<evidence type="ECO:0000256" key="2">
    <source>
        <dbReference type="SAM" id="MobiDB-lite"/>
    </source>
</evidence>
<feature type="transmembrane region" description="Helical" evidence="3">
    <location>
        <begin position="134"/>
        <end position="155"/>
    </location>
</feature>
<evidence type="ECO:0000256" key="1">
    <source>
        <dbReference type="SAM" id="Coils"/>
    </source>
</evidence>
<keyword evidence="1" id="KW-0175">Coiled coil</keyword>
<evidence type="ECO:0000256" key="3">
    <source>
        <dbReference type="SAM" id="Phobius"/>
    </source>
</evidence>
<proteinExistence type="predicted"/>
<feature type="compositionally biased region" description="Pro residues" evidence="2">
    <location>
        <begin position="10"/>
        <end position="19"/>
    </location>
</feature>
<feature type="region of interest" description="Disordered" evidence="2">
    <location>
        <begin position="1"/>
        <end position="20"/>
    </location>
</feature>
<dbReference type="EMBL" id="JAHHHV010000072">
    <property type="protein sequence ID" value="MBW4466964.1"/>
    <property type="molecule type" value="Genomic_DNA"/>
</dbReference>
<dbReference type="Proteomes" id="UP000707356">
    <property type="component" value="Unassembled WGS sequence"/>
</dbReference>
<keyword evidence="3" id="KW-0472">Membrane</keyword>
<name>A0A951U5K2_9CYAN</name>
<sequence>MKSNQAPVRSTPPAPPSPSVPISVYRELAAELQATRAMIEAINGKNQQLERENQQVRQEMQRLALSLQPWIQNQPSFVPAQTGGAPPTWQETASASAVAASLRPNEPRPDWVAEQPVLPQVATEAAKAGRMNSLWLILMVMAIIVTAFGAGFLIMRPFLPTGSK</sequence>
<gene>
    <name evidence="4" type="ORF">KME07_16190</name>
</gene>
<dbReference type="AlphaFoldDB" id="A0A951U5K2"/>
<reference evidence="4" key="1">
    <citation type="submission" date="2021-05" db="EMBL/GenBank/DDBJ databases">
        <authorList>
            <person name="Pietrasiak N."/>
            <person name="Ward R."/>
            <person name="Stajich J.E."/>
            <person name="Kurbessoian T."/>
        </authorList>
    </citation>
    <scope>NUCLEOTIDE SEQUENCE</scope>
    <source>
        <strain evidence="4">GSE-TBD4-15B</strain>
    </source>
</reference>